<evidence type="ECO:0000313" key="1">
    <source>
        <dbReference type="EMBL" id="TZF90240.1"/>
    </source>
</evidence>
<name>A0A5D8Z6F4_9GAMM</name>
<gene>
    <name evidence="1" type="ORF">FW784_06185</name>
</gene>
<keyword evidence="2" id="KW-1185">Reference proteome</keyword>
<dbReference type="EMBL" id="VTRV01000047">
    <property type="protein sequence ID" value="TZF90240.1"/>
    <property type="molecule type" value="Genomic_DNA"/>
</dbReference>
<evidence type="ECO:0000313" key="2">
    <source>
        <dbReference type="Proteomes" id="UP000323164"/>
    </source>
</evidence>
<protein>
    <submittedName>
        <fullName evidence="1">SCP2 domain-containing protein</fullName>
    </submittedName>
</protein>
<accession>A0A5D8Z6F4</accession>
<comment type="caution">
    <text evidence="1">The sequence shown here is derived from an EMBL/GenBank/DDBJ whole genome shotgun (WGS) entry which is preliminary data.</text>
</comment>
<proteinExistence type="predicted"/>
<dbReference type="Proteomes" id="UP000323164">
    <property type="component" value="Unassembled WGS sequence"/>
</dbReference>
<feature type="non-terminal residue" evidence="1">
    <location>
        <position position="42"/>
    </location>
</feature>
<dbReference type="AlphaFoldDB" id="A0A5D8Z6F4"/>
<organism evidence="1 2">
    <name type="scientific">Cognatilysobacter lacus</name>
    <dbReference type="NCBI Taxonomy" id="1643323"/>
    <lineage>
        <taxon>Bacteria</taxon>
        <taxon>Pseudomonadati</taxon>
        <taxon>Pseudomonadota</taxon>
        <taxon>Gammaproteobacteria</taxon>
        <taxon>Lysobacterales</taxon>
        <taxon>Lysobacteraceae</taxon>
        <taxon>Cognatilysobacter</taxon>
    </lineage>
</organism>
<reference evidence="1 2" key="1">
    <citation type="submission" date="2019-08" db="EMBL/GenBank/DDBJ databases">
        <title>Draft genome sequence of Lysobacter sp. UKS-15.</title>
        <authorList>
            <person name="Im W.-T."/>
        </authorList>
    </citation>
    <scope>NUCLEOTIDE SEQUENCE [LARGE SCALE GENOMIC DNA]</scope>
    <source>
        <strain evidence="1 2">UKS-15</strain>
    </source>
</reference>
<sequence>MDARRSPLDTLKPLAGRALEAALNRALALDPDTRDGLRALDG</sequence>